<accession>A0AAN6MZ15</accession>
<reference evidence="2" key="1">
    <citation type="journal article" date="2023" name="Mol. Phylogenet. Evol.">
        <title>Genome-scale phylogeny and comparative genomics of the fungal order Sordariales.</title>
        <authorList>
            <person name="Hensen N."/>
            <person name="Bonometti L."/>
            <person name="Westerberg I."/>
            <person name="Brannstrom I.O."/>
            <person name="Guillou S."/>
            <person name="Cros-Aarteil S."/>
            <person name="Calhoun S."/>
            <person name="Haridas S."/>
            <person name="Kuo A."/>
            <person name="Mondo S."/>
            <person name="Pangilinan J."/>
            <person name="Riley R."/>
            <person name="LaButti K."/>
            <person name="Andreopoulos B."/>
            <person name="Lipzen A."/>
            <person name="Chen C."/>
            <person name="Yan M."/>
            <person name="Daum C."/>
            <person name="Ng V."/>
            <person name="Clum A."/>
            <person name="Steindorff A."/>
            <person name="Ohm R.A."/>
            <person name="Martin F."/>
            <person name="Silar P."/>
            <person name="Natvig D.O."/>
            <person name="Lalanne C."/>
            <person name="Gautier V."/>
            <person name="Ament-Velasquez S.L."/>
            <person name="Kruys A."/>
            <person name="Hutchinson M.I."/>
            <person name="Powell A.J."/>
            <person name="Barry K."/>
            <person name="Miller A.N."/>
            <person name="Grigoriev I.V."/>
            <person name="Debuchy R."/>
            <person name="Gladieux P."/>
            <person name="Hiltunen Thoren M."/>
            <person name="Johannesson H."/>
        </authorList>
    </citation>
    <scope>NUCLEOTIDE SEQUENCE [LARGE SCALE GENOMIC DNA]</scope>
    <source>
        <strain evidence="2">CBS 340.73</strain>
    </source>
</reference>
<dbReference type="Proteomes" id="UP001303473">
    <property type="component" value="Unassembled WGS sequence"/>
</dbReference>
<dbReference type="PANTHER" id="PTHR35394:SF5">
    <property type="entry name" value="DUF3176 DOMAIN-CONTAINING PROTEIN"/>
    <property type="match status" value="1"/>
</dbReference>
<dbReference type="PANTHER" id="PTHR35394">
    <property type="entry name" value="DUF3176 DOMAIN-CONTAINING PROTEIN"/>
    <property type="match status" value="1"/>
</dbReference>
<name>A0AAN6MZ15_9PEZI</name>
<protein>
    <submittedName>
        <fullName evidence="1">Uncharacterized protein</fullName>
    </submittedName>
</protein>
<proteinExistence type="predicted"/>
<dbReference type="EMBL" id="MU853939">
    <property type="protein sequence ID" value="KAK3935143.1"/>
    <property type="molecule type" value="Genomic_DNA"/>
</dbReference>
<sequence length="420" mass="45218">MLSFAIGPFTQQAIKTGACPQILGNVNSSLPIANFIPGSSSYRFAAGLWEIEVDMKGTMIQGLTNPKGNDSAILPSCPSGNCTDYGTGVTHASIGLCSKCIDTTSKVKGPDKGGNITLPDNDVYISIMSDAPFLTSGSTNLSWAVDLFPDNGFAEAAHVALTNISILAASTAPCTNDTSTNFTVVCPHNTSITNYDYGGTTDYVATSCALYPCLRTYHGSVDNGILTEKLISTAPAPVWEAPDYPSSWYAYNFTAVREPCILDASGTWYTRQNMSSAPNITGRTWHTVPNLFTKGQNATVPNACLYKMYGVYAMALYRFMADTLFDASCTYNSRQGGELYCGNAWWLSPLYSQKNATFESLSTALDDFATAVTNKFRTTASGPDALEIDDPNVFRTADPNLTANMVQGIVGAGYYYRLVW</sequence>
<evidence type="ECO:0000313" key="2">
    <source>
        <dbReference type="Proteomes" id="UP001303473"/>
    </source>
</evidence>
<gene>
    <name evidence="1" type="ORF">QBC46DRAFT_398210</name>
</gene>
<comment type="caution">
    <text evidence="1">The sequence shown here is derived from an EMBL/GenBank/DDBJ whole genome shotgun (WGS) entry which is preliminary data.</text>
</comment>
<keyword evidence="2" id="KW-1185">Reference proteome</keyword>
<organism evidence="1 2">
    <name type="scientific">Diplogelasinospora grovesii</name>
    <dbReference type="NCBI Taxonomy" id="303347"/>
    <lineage>
        <taxon>Eukaryota</taxon>
        <taxon>Fungi</taxon>
        <taxon>Dikarya</taxon>
        <taxon>Ascomycota</taxon>
        <taxon>Pezizomycotina</taxon>
        <taxon>Sordariomycetes</taxon>
        <taxon>Sordariomycetidae</taxon>
        <taxon>Sordariales</taxon>
        <taxon>Diplogelasinosporaceae</taxon>
        <taxon>Diplogelasinospora</taxon>
    </lineage>
</organism>
<evidence type="ECO:0000313" key="1">
    <source>
        <dbReference type="EMBL" id="KAK3935143.1"/>
    </source>
</evidence>
<dbReference type="AlphaFoldDB" id="A0AAN6MZ15"/>